<evidence type="ECO:0000313" key="2">
    <source>
        <dbReference type="EMBL" id="QNN51143.1"/>
    </source>
</evidence>
<dbReference type="InterPro" id="IPR013022">
    <property type="entry name" value="Xyl_isomerase-like_TIM-brl"/>
</dbReference>
<dbReference type="RefSeq" id="WP_187576984.1">
    <property type="nucleotide sequence ID" value="NZ_CP060713.1"/>
</dbReference>
<protein>
    <submittedName>
        <fullName evidence="2">TIM barrel protein</fullName>
    </submittedName>
</protein>
<dbReference type="Pfam" id="PF01261">
    <property type="entry name" value="AP_endonuc_2"/>
    <property type="match status" value="1"/>
</dbReference>
<dbReference type="PANTHER" id="PTHR12110">
    <property type="entry name" value="HYDROXYPYRUVATE ISOMERASE"/>
    <property type="match status" value="1"/>
</dbReference>
<dbReference type="SUPFAM" id="SSF51658">
    <property type="entry name" value="Xylose isomerase-like"/>
    <property type="match status" value="1"/>
</dbReference>
<evidence type="ECO:0000259" key="1">
    <source>
        <dbReference type="Pfam" id="PF01261"/>
    </source>
</evidence>
<dbReference type="InterPro" id="IPR050312">
    <property type="entry name" value="IolE/XylAMocC-like"/>
</dbReference>
<dbReference type="PANTHER" id="PTHR12110:SF41">
    <property type="entry name" value="INOSOSE DEHYDRATASE"/>
    <property type="match status" value="1"/>
</dbReference>
<evidence type="ECO:0000313" key="3">
    <source>
        <dbReference type="Proteomes" id="UP000515947"/>
    </source>
</evidence>
<dbReference type="AlphaFoldDB" id="A0A7G9R6B8"/>
<dbReference type="EMBL" id="CP060713">
    <property type="protein sequence ID" value="QNN51143.1"/>
    <property type="molecule type" value="Genomic_DNA"/>
</dbReference>
<proteinExistence type="predicted"/>
<gene>
    <name evidence="2" type="ORF">H9L09_10755</name>
</gene>
<name>A0A7G9R6B8_9ACTN</name>
<reference evidence="2 3" key="1">
    <citation type="submission" date="2020-08" db="EMBL/GenBank/DDBJ databases">
        <title>Genome sequence of Nocardioides mesophilus KACC 16243T.</title>
        <authorList>
            <person name="Hyun D.-W."/>
            <person name="Bae J.-W."/>
        </authorList>
    </citation>
    <scope>NUCLEOTIDE SEQUENCE [LARGE SCALE GENOMIC DNA]</scope>
    <source>
        <strain evidence="2 3">KACC 16243</strain>
    </source>
</reference>
<accession>A0A7G9R6B8</accession>
<dbReference type="InterPro" id="IPR036237">
    <property type="entry name" value="Xyl_isomerase-like_sf"/>
</dbReference>
<organism evidence="2 3">
    <name type="scientific">Nocardioides mesophilus</name>
    <dbReference type="NCBI Taxonomy" id="433659"/>
    <lineage>
        <taxon>Bacteria</taxon>
        <taxon>Bacillati</taxon>
        <taxon>Actinomycetota</taxon>
        <taxon>Actinomycetes</taxon>
        <taxon>Propionibacteriales</taxon>
        <taxon>Nocardioidaceae</taxon>
        <taxon>Nocardioides</taxon>
    </lineage>
</organism>
<sequence>MRVGYHTITWGGVVGDPVGVTSVKDLYYRVNGPMDRAIAEIASLGYEGIEMFDGNVADFAGRPQELVSLLESAGVQLVGVYTGGNFIYDEILPEELSRVTRAAELASRFGASSLVVGGGARRASGTRGEDYKRLAAALDKVNDIAQAHGLEACYHPHLSTIVESPEELDLLMPITRIGFCPDTAHLAAGGGNPAELIRRYPDRVRHVHLKDARLSPLEFLPLGAGEVDFVAVLDALVETGYDGWLIVELDSYDGDPREAAAQSKTYLDRLLATIGPAVTHPTNGDAP</sequence>
<keyword evidence="3" id="KW-1185">Reference proteome</keyword>
<dbReference type="Gene3D" id="3.20.20.150">
    <property type="entry name" value="Divalent-metal-dependent TIM barrel enzymes"/>
    <property type="match status" value="1"/>
</dbReference>
<feature type="domain" description="Xylose isomerase-like TIM barrel" evidence="1">
    <location>
        <begin position="39"/>
        <end position="267"/>
    </location>
</feature>
<dbReference type="Proteomes" id="UP000515947">
    <property type="component" value="Chromosome"/>
</dbReference>
<dbReference type="KEGG" id="nmes:H9L09_10755"/>